<evidence type="ECO:0000256" key="1">
    <source>
        <dbReference type="SAM" id="MobiDB-lite"/>
    </source>
</evidence>
<dbReference type="EMBL" id="KB206184">
    <property type="protein sequence ID" value="ELP94650.1"/>
    <property type="molecule type" value="Genomic_DNA"/>
</dbReference>
<dbReference type="OrthoDB" id="29293at2759"/>
<dbReference type="OMA" id="YAQRIAV"/>
<feature type="region of interest" description="Disordered" evidence="1">
    <location>
        <begin position="114"/>
        <end position="134"/>
    </location>
</feature>
<feature type="compositionally biased region" description="Basic and acidic residues" evidence="1">
    <location>
        <begin position="25"/>
        <end position="42"/>
    </location>
</feature>
<feature type="compositionally biased region" description="Basic and acidic residues" evidence="1">
    <location>
        <begin position="114"/>
        <end position="127"/>
    </location>
</feature>
<dbReference type="Proteomes" id="UP000014680">
    <property type="component" value="Unassembled WGS sequence"/>
</dbReference>
<evidence type="ECO:0000313" key="2">
    <source>
        <dbReference type="EMBL" id="ELP94650.1"/>
    </source>
</evidence>
<dbReference type="AlphaFoldDB" id="A0A0A1UG98"/>
<protein>
    <submittedName>
        <fullName evidence="2">Uncharacterized protein</fullName>
    </submittedName>
</protein>
<name>A0A0A1UG98_ENTIV</name>
<feature type="compositionally biased region" description="Basic residues" evidence="1">
    <location>
        <begin position="13"/>
        <end position="24"/>
    </location>
</feature>
<keyword evidence="3" id="KW-1185">Reference proteome</keyword>
<accession>A0A0A1UG98</accession>
<evidence type="ECO:0000313" key="3">
    <source>
        <dbReference type="Proteomes" id="UP000014680"/>
    </source>
</evidence>
<dbReference type="KEGG" id="eiv:EIN_498600"/>
<dbReference type="GeneID" id="14893611"/>
<organism evidence="2 3">
    <name type="scientific">Entamoeba invadens IP1</name>
    <dbReference type="NCBI Taxonomy" id="370355"/>
    <lineage>
        <taxon>Eukaryota</taxon>
        <taxon>Amoebozoa</taxon>
        <taxon>Evosea</taxon>
        <taxon>Archamoebae</taxon>
        <taxon>Mastigamoebida</taxon>
        <taxon>Entamoebidae</taxon>
        <taxon>Entamoeba</taxon>
    </lineage>
</organism>
<sequence>MPQDSESSEKSNKKTTRRTRKSDKAKKDKETVEKKPKKEVEHKSRKSTKRESTIEEYELQDVYQEIVPLTHQKKSILSEDYAQRIAVPPLNEDKLVKLPKGLITIELPEFQKVDEKDMSEESQKDDILSSDEETEDETYFKLHAEMESQERLRFIKVIQSLAPTTKHGVAEQQSVCDKYYTMTKTDELLPSYHSTIVLKQPINYLDCYEYNHCTNHVQPGVEKYIHPPSIPLLKGNWHVTIQGDSGSTLLIKKIE</sequence>
<dbReference type="VEuPathDB" id="AmoebaDB:EIN_498600"/>
<dbReference type="RefSeq" id="XP_004261421.1">
    <property type="nucleotide sequence ID" value="XM_004261373.1"/>
</dbReference>
<feature type="region of interest" description="Disordered" evidence="1">
    <location>
        <begin position="1"/>
        <end position="55"/>
    </location>
</feature>
<reference evidence="2 3" key="1">
    <citation type="submission" date="2012-10" db="EMBL/GenBank/DDBJ databases">
        <authorList>
            <person name="Zafar N."/>
            <person name="Inman J."/>
            <person name="Hall N."/>
            <person name="Lorenzi H."/>
            <person name="Caler E."/>
        </authorList>
    </citation>
    <scope>NUCLEOTIDE SEQUENCE [LARGE SCALE GENOMIC DNA]</scope>
    <source>
        <strain evidence="2 3">IP1</strain>
    </source>
</reference>
<gene>
    <name evidence="2" type="ORF">EIN_498600</name>
</gene>
<proteinExistence type="predicted"/>